<evidence type="ECO:0000313" key="3">
    <source>
        <dbReference type="Proteomes" id="UP000503640"/>
    </source>
</evidence>
<dbReference type="Proteomes" id="UP000503640">
    <property type="component" value="Unassembled WGS sequence"/>
</dbReference>
<dbReference type="Pfam" id="PF01326">
    <property type="entry name" value="PPDK_N"/>
    <property type="match status" value="1"/>
</dbReference>
<keyword evidence="2" id="KW-0670">Pyruvate</keyword>
<proteinExistence type="predicted"/>
<dbReference type="InterPro" id="IPR002192">
    <property type="entry name" value="PPDK_AMP/ATP-bd"/>
</dbReference>
<comment type="caution">
    <text evidence="2">The sequence shown here is derived from an EMBL/GenBank/DDBJ whole genome shotgun (WGS) entry which is preliminary data.</text>
</comment>
<reference evidence="3" key="1">
    <citation type="journal article" date="2020" name="Appl. Environ. Microbiol.">
        <title>Diazotrophic Anaeromyxobacter Isolates from Soils.</title>
        <authorList>
            <person name="Masuda Y."/>
            <person name="Yamanaka H."/>
            <person name="Xu Z.X."/>
            <person name="Shiratori Y."/>
            <person name="Aono T."/>
            <person name="Amachi S."/>
            <person name="Senoo K."/>
            <person name="Itoh H."/>
        </authorList>
    </citation>
    <scope>NUCLEOTIDE SEQUENCE [LARGE SCALE GENOMIC DNA]</scope>
    <source>
        <strain evidence="3">R267</strain>
    </source>
</reference>
<feature type="domain" description="Pyruvate phosphate dikinase AMP/ATP-binding" evidence="1">
    <location>
        <begin position="298"/>
        <end position="655"/>
    </location>
</feature>
<dbReference type="GO" id="GO:0005524">
    <property type="term" value="F:ATP binding"/>
    <property type="evidence" value="ECO:0007669"/>
    <property type="project" value="InterPro"/>
</dbReference>
<keyword evidence="3" id="KW-1185">Reference proteome</keyword>
<dbReference type="GO" id="GO:0016301">
    <property type="term" value="F:kinase activity"/>
    <property type="evidence" value="ECO:0007669"/>
    <property type="project" value="InterPro"/>
</dbReference>
<dbReference type="InterPro" id="IPR013815">
    <property type="entry name" value="ATP_grasp_subdomain_1"/>
</dbReference>
<dbReference type="EMBL" id="BJTG01000006">
    <property type="protein sequence ID" value="GEJ58085.1"/>
    <property type="molecule type" value="Genomic_DNA"/>
</dbReference>
<dbReference type="SUPFAM" id="SSF56059">
    <property type="entry name" value="Glutathione synthetase ATP-binding domain-like"/>
    <property type="match status" value="1"/>
</dbReference>
<organism evidence="2 3">
    <name type="scientific">Anaeromyxobacter diazotrophicus</name>
    <dbReference type="NCBI Taxonomy" id="2590199"/>
    <lineage>
        <taxon>Bacteria</taxon>
        <taxon>Pseudomonadati</taxon>
        <taxon>Myxococcota</taxon>
        <taxon>Myxococcia</taxon>
        <taxon>Myxococcales</taxon>
        <taxon>Cystobacterineae</taxon>
        <taxon>Anaeromyxobacteraceae</taxon>
        <taxon>Anaeromyxobacter</taxon>
    </lineage>
</organism>
<dbReference type="RefSeq" id="WP_176066276.1">
    <property type="nucleotide sequence ID" value="NZ_BJTG01000006.1"/>
</dbReference>
<evidence type="ECO:0000259" key="1">
    <source>
        <dbReference type="Pfam" id="PF01326"/>
    </source>
</evidence>
<name>A0A7I9VNU1_9BACT</name>
<dbReference type="AlphaFoldDB" id="A0A7I9VNU1"/>
<protein>
    <submittedName>
        <fullName evidence="2">Phosphoenolpyruvate synthase</fullName>
    </submittedName>
</protein>
<sequence length="858" mass="94557">MTSPSGADPAAPSTGLPALDGVLGGLRAGDNVVFQVESTDDYALLARPFVARALAQGRRLVYFRFARHAPLVEEGAGVRVERLSPAIGFESFTAAIHRAIAEAGPGAFHVFDCLSDLAADWYSDLMLGNFFMVTCPYLYELATVTCFGLLRDQHATQAIDAIRNTTQVLVDVFRRRRGLYVQPLRVEGRHTPTLYLPHAWEGDDLRALTESAELADVADRPPAGLGRLDVWDRRFREARELREACRAGARPWKDEQLAFQALLRMVLTRDDRFAELAGRSLELGDLLAVQRRMIGTGLVGGKAAGMLVARAILARAHPRWSTRLEPHDSWFIGSDVFYSYLVRNGCWRARRELRGGGPFLEVAAAARARVLAGTFPDFVVQQLVAMLEHYGQSPIIVRSSSLLEDGFGNAFTGKYESVFCPNQGSPAERLEAVLSAIRTVYASSMSEEALRYRERRGLLDRDEQMAVLVQRVSGGLHGAMFYPQLAGVALSYNPYVWDERIDPQAGVVRLVFGLGTRAVERADDDYTRIVALNAPSLRPETSLDEVTEYAQRRVDVLDLEARRLTSLGVDEVIRYSPGLPVRLLATARQRGGGWVLTFEELLWGTPFPEEMREILAALRDAYGTPVDVEFTGNFGRDGQLRLNVVQCRPLQVREGGGAAPMPRQLAPGALLLQSRGPVVGQSTHTPVDRVVFVDPEAYAALATQERHEVGRVVGRATRLAPAGELRLLLVGPGRWGTTTPSLGVPVSLAEIQRASAVCEVMQLGQVIPDVSLGSHFFNDLVEENILYLAVYPTYVGHAFERERLLAAPNRLPELLPDDARLAEVVRVIDFPLPGDARTLWLDASCVRQEASCYLLSPE</sequence>
<accession>A0A7I9VNU1</accession>
<gene>
    <name evidence="2" type="ORF">AMYX_28260</name>
</gene>
<evidence type="ECO:0000313" key="2">
    <source>
        <dbReference type="EMBL" id="GEJ58085.1"/>
    </source>
</evidence>
<dbReference type="Gene3D" id="3.30.1490.20">
    <property type="entry name" value="ATP-grasp fold, A domain"/>
    <property type="match status" value="1"/>
</dbReference>